<dbReference type="PROSITE" id="PS50110">
    <property type="entry name" value="RESPONSE_REGULATORY"/>
    <property type="match status" value="1"/>
</dbReference>
<evidence type="ECO:0000256" key="3">
    <source>
        <dbReference type="ARBA" id="ARBA00023163"/>
    </source>
</evidence>
<dbReference type="InterPro" id="IPR011006">
    <property type="entry name" value="CheY-like_superfamily"/>
</dbReference>
<dbReference type="Proteomes" id="UP000403266">
    <property type="component" value="Unassembled WGS sequence"/>
</dbReference>
<accession>A0A5N7MVP4</accession>
<keyword evidence="7" id="KW-1185">Reference proteome</keyword>
<keyword evidence="3" id="KW-0804">Transcription</keyword>
<feature type="non-terminal residue" evidence="6">
    <location>
        <position position="1"/>
    </location>
</feature>
<keyword evidence="2" id="KW-0805">Transcription regulation</keyword>
<feature type="modified residue" description="4-aspartylphosphate" evidence="4">
    <location>
        <position position="141"/>
    </location>
</feature>
<dbReference type="InterPro" id="IPR050595">
    <property type="entry name" value="Bact_response_regulator"/>
</dbReference>
<dbReference type="Gene3D" id="3.40.50.2300">
    <property type="match status" value="1"/>
</dbReference>
<reference evidence="6 7" key="1">
    <citation type="journal article" date="2019" name="Syst. Appl. Microbiol.">
        <title>Microvirga tunisiensis sp. nov., a root nodule symbiotic bacterium isolated from Lupinus micranthus and L. luteus grown in Northern Tunisia.</title>
        <authorList>
            <person name="Msaddak A."/>
            <person name="Rejili M."/>
            <person name="Duran D."/>
            <person name="Mars M."/>
            <person name="Palacios J.M."/>
            <person name="Ruiz-Argueso T."/>
            <person name="Rey L."/>
            <person name="Imperial J."/>
        </authorList>
    </citation>
    <scope>NUCLEOTIDE SEQUENCE [LARGE SCALE GENOMIC DNA]</scope>
    <source>
        <strain evidence="6 7">Lmie10</strain>
    </source>
</reference>
<evidence type="ECO:0000259" key="5">
    <source>
        <dbReference type="PROSITE" id="PS50110"/>
    </source>
</evidence>
<comment type="caution">
    <text evidence="6">The sequence shown here is derived from an EMBL/GenBank/DDBJ whole genome shotgun (WGS) entry which is preliminary data.</text>
</comment>
<dbReference type="RefSeq" id="WP_152717021.1">
    <property type="nucleotide sequence ID" value="NZ_VOSK01000321.1"/>
</dbReference>
<feature type="domain" description="Response regulatory" evidence="5">
    <location>
        <begin position="91"/>
        <end position="202"/>
    </location>
</feature>
<dbReference type="AlphaFoldDB" id="A0A5N7MVP4"/>
<dbReference type="InterPro" id="IPR001789">
    <property type="entry name" value="Sig_transdc_resp-reg_receiver"/>
</dbReference>
<dbReference type="OrthoDB" id="9796100at2"/>
<gene>
    <name evidence="6" type="ORF">FS320_35265</name>
</gene>
<dbReference type="EMBL" id="VOSK01000321">
    <property type="protein sequence ID" value="MPR30164.1"/>
    <property type="molecule type" value="Genomic_DNA"/>
</dbReference>
<evidence type="ECO:0000313" key="7">
    <source>
        <dbReference type="Proteomes" id="UP000403266"/>
    </source>
</evidence>
<organism evidence="6 7">
    <name type="scientific">Microvirga tunisiensis</name>
    <dbReference type="NCBI Taxonomy" id="2108360"/>
    <lineage>
        <taxon>Bacteria</taxon>
        <taxon>Pseudomonadati</taxon>
        <taxon>Pseudomonadota</taxon>
        <taxon>Alphaproteobacteria</taxon>
        <taxon>Hyphomicrobiales</taxon>
        <taxon>Methylobacteriaceae</taxon>
        <taxon>Microvirga</taxon>
    </lineage>
</organism>
<keyword evidence="1 4" id="KW-0597">Phosphoprotein</keyword>
<dbReference type="Pfam" id="PF00072">
    <property type="entry name" value="Response_reg"/>
    <property type="match status" value="1"/>
</dbReference>
<protein>
    <submittedName>
        <fullName evidence="6">Response regulator</fullName>
    </submittedName>
</protein>
<name>A0A5N7MVP4_9HYPH</name>
<sequence>SMPRRFRRLMTVRRQPSNACRSRVMVMDVGRSSEWVVCGCFLQQSHGHVEVDSAPGAGTTIRMFLPRVEAAIEQLPEPRDTVPSSFGAGQTVLVVEDDPAVRQVAVSTLKSLGFNVMEAASGDEAARLLKANRQVDLVFSDIRMPGKLTGIGLARLIRREMPKIRVLLTTGHVDGDETIEDIDLLYKPYRAVDLAEKIQVLMAAVQSADGEAFDVDAAASAAE</sequence>
<proteinExistence type="predicted"/>
<dbReference type="PANTHER" id="PTHR44591">
    <property type="entry name" value="STRESS RESPONSE REGULATOR PROTEIN 1"/>
    <property type="match status" value="1"/>
</dbReference>
<evidence type="ECO:0000256" key="2">
    <source>
        <dbReference type="ARBA" id="ARBA00023015"/>
    </source>
</evidence>
<evidence type="ECO:0000256" key="4">
    <source>
        <dbReference type="PROSITE-ProRule" id="PRU00169"/>
    </source>
</evidence>
<dbReference type="GO" id="GO:0000160">
    <property type="term" value="P:phosphorelay signal transduction system"/>
    <property type="evidence" value="ECO:0007669"/>
    <property type="project" value="InterPro"/>
</dbReference>
<dbReference type="SMART" id="SM00448">
    <property type="entry name" value="REC"/>
    <property type="match status" value="1"/>
</dbReference>
<dbReference type="SUPFAM" id="SSF52172">
    <property type="entry name" value="CheY-like"/>
    <property type="match status" value="1"/>
</dbReference>
<dbReference type="PANTHER" id="PTHR44591:SF3">
    <property type="entry name" value="RESPONSE REGULATORY DOMAIN-CONTAINING PROTEIN"/>
    <property type="match status" value="1"/>
</dbReference>
<evidence type="ECO:0000313" key="6">
    <source>
        <dbReference type="EMBL" id="MPR30164.1"/>
    </source>
</evidence>
<evidence type="ECO:0000256" key="1">
    <source>
        <dbReference type="ARBA" id="ARBA00022553"/>
    </source>
</evidence>